<evidence type="ECO:0000313" key="1">
    <source>
        <dbReference type="EMBL" id="MBB6693877.1"/>
    </source>
</evidence>
<accession>A0A841TZA2</accession>
<sequence length="300" mass="33099">MRIEGGAAALPNLYRDTRDAGAPKLEYGPAIPGLKHDSVEISEASRRLAEGISTRELPPGVVQDRYLRRMFNSEIDGSLNRLLEGKSPEVEQAVNFLISSNFVPDESVSDEGERAALLESGLSQAKFIADNYMTESEAADFMTTMNKIAAYAKTRTVDPETGKASYIELPRRPEGAPGDYIDIDYLMKKYDPEAAKQAAASLKDASSGGSGSGFAKILMDFQRKLANHPEWTREYRGEVQRANDLLNNAKIDNRFAGADTSSLDAFLQDMNGKFRDASFESKDFLTKNLESFSRILDNAK</sequence>
<dbReference type="AlphaFoldDB" id="A0A841TZA2"/>
<keyword evidence="2" id="KW-1185">Reference proteome</keyword>
<comment type="caution">
    <text evidence="1">The sequence shown here is derived from an EMBL/GenBank/DDBJ whole genome shotgun (WGS) entry which is preliminary data.</text>
</comment>
<name>A0A841TZA2_9BACL</name>
<dbReference type="Proteomes" id="UP000553776">
    <property type="component" value="Unassembled WGS sequence"/>
</dbReference>
<dbReference type="EMBL" id="JACJVR010000079">
    <property type="protein sequence ID" value="MBB6693877.1"/>
    <property type="molecule type" value="Genomic_DNA"/>
</dbReference>
<gene>
    <name evidence="1" type="ORF">H7B90_20980</name>
</gene>
<dbReference type="RefSeq" id="WP_185137846.1">
    <property type="nucleotide sequence ID" value="NZ_BORM01000021.1"/>
</dbReference>
<proteinExistence type="predicted"/>
<reference evidence="1 2" key="1">
    <citation type="submission" date="2020-08" db="EMBL/GenBank/DDBJ databases">
        <title>Cohnella phylogeny.</title>
        <authorList>
            <person name="Dunlap C."/>
        </authorList>
    </citation>
    <scope>NUCLEOTIDE SEQUENCE [LARGE SCALE GENOMIC DNA]</scope>
    <source>
        <strain evidence="1 2">DSM 25239</strain>
    </source>
</reference>
<organism evidence="1 2">
    <name type="scientific">Cohnella xylanilytica</name>
    <dbReference type="NCBI Taxonomy" id="557555"/>
    <lineage>
        <taxon>Bacteria</taxon>
        <taxon>Bacillati</taxon>
        <taxon>Bacillota</taxon>
        <taxon>Bacilli</taxon>
        <taxon>Bacillales</taxon>
        <taxon>Paenibacillaceae</taxon>
        <taxon>Cohnella</taxon>
    </lineage>
</organism>
<protein>
    <submittedName>
        <fullName evidence="1">Uncharacterized protein</fullName>
    </submittedName>
</protein>
<evidence type="ECO:0000313" key="2">
    <source>
        <dbReference type="Proteomes" id="UP000553776"/>
    </source>
</evidence>